<dbReference type="SUPFAM" id="SSF56300">
    <property type="entry name" value="Metallo-dependent phosphatases"/>
    <property type="match status" value="1"/>
</dbReference>
<gene>
    <name evidence="2" type="ORF">VCHSUH03_01370</name>
</gene>
<dbReference type="PANTHER" id="PTHR31302">
    <property type="entry name" value="TRANSMEMBRANE PROTEIN WITH METALLOPHOSPHOESTERASE DOMAIN-RELATED"/>
    <property type="match status" value="1"/>
</dbReference>
<evidence type="ECO:0000313" key="2">
    <source>
        <dbReference type="EMBL" id="PQL58416.1"/>
    </source>
</evidence>
<evidence type="ECO:0000259" key="1">
    <source>
        <dbReference type="Pfam" id="PF00149"/>
    </source>
</evidence>
<dbReference type="PIRSF" id="PIRSF033094">
    <property type="entry name" value="Pesterase_CT488"/>
    <property type="match status" value="1"/>
</dbReference>
<name>A0ABX5C697_9FIRM</name>
<evidence type="ECO:0000313" key="3">
    <source>
        <dbReference type="Proteomes" id="UP000238899"/>
    </source>
</evidence>
<dbReference type="RefSeq" id="WP_105093808.1">
    <property type="nucleotide sequence ID" value="NZ_PPDD01000002.1"/>
</dbReference>
<dbReference type="Pfam" id="PF00149">
    <property type="entry name" value="Metallophos"/>
    <property type="match status" value="1"/>
</dbReference>
<dbReference type="InterPro" id="IPR004843">
    <property type="entry name" value="Calcineurin-like_PHP"/>
</dbReference>
<dbReference type="InterPro" id="IPR014578">
    <property type="entry name" value="Pesterase_CT488"/>
</dbReference>
<organism evidence="2 3">
    <name type="scientific">Veillonella infantium</name>
    <dbReference type="NCBI Taxonomy" id="1911679"/>
    <lineage>
        <taxon>Bacteria</taxon>
        <taxon>Bacillati</taxon>
        <taxon>Bacillota</taxon>
        <taxon>Negativicutes</taxon>
        <taxon>Veillonellales</taxon>
        <taxon>Veillonellaceae</taxon>
        <taxon>Veillonella</taxon>
    </lineage>
</organism>
<keyword evidence="3" id="KW-1185">Reference proteome</keyword>
<dbReference type="PANTHER" id="PTHR31302:SF22">
    <property type="entry name" value="PHOSPHOESTERASE"/>
    <property type="match status" value="1"/>
</dbReference>
<dbReference type="Proteomes" id="UP000238899">
    <property type="component" value="Unassembled WGS sequence"/>
</dbReference>
<dbReference type="InterPro" id="IPR051158">
    <property type="entry name" value="Metallophosphoesterase_sf"/>
</dbReference>
<protein>
    <submittedName>
        <fullName evidence="2">Serine/threonine protein phosphatase</fullName>
    </submittedName>
</protein>
<reference evidence="2 3" key="1">
    <citation type="journal article" date="2018" name="Int. J. Syst. Evol. Microbiol.">
        <title>Veillonella infantium sp. nov., an anaerobic, Gram-stain-negative coccus isolated from tongue biofilm of a Thai child.</title>
        <authorList>
            <person name="Mashima I."/>
            <person name="Liao Y.C."/>
            <person name="Miyakawa H."/>
            <person name="Theodorea C.F."/>
            <person name="Thawboon B."/>
            <person name="Thaweboon S."/>
            <person name="Scannapieco F.A."/>
            <person name="Nakazawa F."/>
        </authorList>
    </citation>
    <scope>NUCLEOTIDE SEQUENCE [LARGE SCALE GENOMIC DNA]</scope>
    <source>
        <strain evidence="2 3">T11011-4</strain>
    </source>
</reference>
<dbReference type="EMBL" id="PPDD01000002">
    <property type="protein sequence ID" value="PQL58416.1"/>
    <property type="molecule type" value="Genomic_DNA"/>
</dbReference>
<dbReference type="InterPro" id="IPR029052">
    <property type="entry name" value="Metallo-depent_PP-like"/>
</dbReference>
<dbReference type="Gene3D" id="3.60.21.10">
    <property type="match status" value="1"/>
</dbReference>
<sequence length="279" mass="31612">MKVFAIGDLHLSGNPPTKPMDIFGPHWDNHWSRIKEDWISRVTDEDIVFLVGDMSWALRLDEAACDLQEIASMPGKKYMIRGNHDYWWASANKMRNLMGDAITFLQGHGTAQLIQTEEGPHIIAFGGTRAYLCPGDSHFSPETDQSIYERELMRTEAALQEMDVAVERLLQQLTAETTIETTDSETTIETTGSKTTEPLTIDIHNTPVTKLLLLHYPPFNESNAPSGFTALMETYNVDTCIFGHLHDQISFKRIPKEFGSTKLELVSADYLDFRLKEIM</sequence>
<comment type="caution">
    <text evidence="2">The sequence shown here is derived from an EMBL/GenBank/DDBJ whole genome shotgun (WGS) entry which is preliminary data.</text>
</comment>
<accession>A0ABX5C697</accession>
<feature type="domain" description="Calcineurin-like phosphoesterase" evidence="1">
    <location>
        <begin position="1"/>
        <end position="247"/>
    </location>
</feature>
<proteinExistence type="predicted"/>